<sequence>MVNDAESDMLQEEADWDSGDIDQALSSIHGIEPLEGDIEYLEMEALEE</sequence>
<dbReference type="EMBL" id="CAKXAJ010007781">
    <property type="protein sequence ID" value="CAH2210570.1"/>
    <property type="molecule type" value="Genomic_DNA"/>
</dbReference>
<dbReference type="AlphaFoldDB" id="A0A8S4QIX0"/>
<accession>A0A8S4QIX0</accession>
<protein>
    <submittedName>
        <fullName evidence="1">Jg22554 protein</fullName>
    </submittedName>
</protein>
<reference evidence="1" key="1">
    <citation type="submission" date="2022-03" db="EMBL/GenBank/DDBJ databases">
        <authorList>
            <person name="Lindestad O."/>
        </authorList>
    </citation>
    <scope>NUCLEOTIDE SEQUENCE</scope>
</reference>
<keyword evidence="2" id="KW-1185">Reference proteome</keyword>
<proteinExistence type="predicted"/>
<dbReference type="Proteomes" id="UP000838756">
    <property type="component" value="Unassembled WGS sequence"/>
</dbReference>
<name>A0A8S4QIX0_9NEOP</name>
<feature type="non-terminal residue" evidence="1">
    <location>
        <position position="48"/>
    </location>
</feature>
<gene>
    <name evidence="1" type="primary">jg22554</name>
    <name evidence="1" type="ORF">PAEG_LOCUS2460</name>
</gene>
<comment type="caution">
    <text evidence="1">The sequence shown here is derived from an EMBL/GenBank/DDBJ whole genome shotgun (WGS) entry which is preliminary data.</text>
</comment>
<evidence type="ECO:0000313" key="2">
    <source>
        <dbReference type="Proteomes" id="UP000838756"/>
    </source>
</evidence>
<organism evidence="1 2">
    <name type="scientific">Pararge aegeria aegeria</name>
    <dbReference type="NCBI Taxonomy" id="348720"/>
    <lineage>
        <taxon>Eukaryota</taxon>
        <taxon>Metazoa</taxon>
        <taxon>Ecdysozoa</taxon>
        <taxon>Arthropoda</taxon>
        <taxon>Hexapoda</taxon>
        <taxon>Insecta</taxon>
        <taxon>Pterygota</taxon>
        <taxon>Neoptera</taxon>
        <taxon>Endopterygota</taxon>
        <taxon>Lepidoptera</taxon>
        <taxon>Glossata</taxon>
        <taxon>Ditrysia</taxon>
        <taxon>Papilionoidea</taxon>
        <taxon>Nymphalidae</taxon>
        <taxon>Satyrinae</taxon>
        <taxon>Satyrini</taxon>
        <taxon>Parargina</taxon>
        <taxon>Pararge</taxon>
    </lineage>
</organism>
<evidence type="ECO:0000313" key="1">
    <source>
        <dbReference type="EMBL" id="CAH2210570.1"/>
    </source>
</evidence>